<proteinExistence type="predicted"/>
<dbReference type="Proteomes" id="UP001489719">
    <property type="component" value="Unassembled WGS sequence"/>
</dbReference>
<comment type="caution">
    <text evidence="1">The sequence shown here is derived from an EMBL/GenBank/DDBJ whole genome shotgun (WGS) entry which is preliminary data.</text>
</comment>
<sequence length="394" mass="42466">MNSPEGEVESQFKKRVRLIESGDSEGEEAGHNGQHQGFDTGGDDDGDQEDELNGESTATLGPLPEHATETTKTAEKSGRKNSSVVRQYFRKVEVKEKGTMVRKVRCIVCGAIFADSSTSKSGGSTGKYRQHLTSHMVKSSVVSRQSILDAGQLLKGGHSKVLSGSSSSDVTAIVEANIVKWMVATSKPFTEVESDYFRAIFKCIPGLSPLFKSASTATTRILELYMSQKSELKSELATTAIAVSICVDGWTSPTKSAMFAIVAHWVTEEWTAREAVLHIAEVHGSHTGVALAEEVLRCLQFYGITNKLIAVTSDNTSNNAVLMKTLGRLINYPRSRNPGDDDDSDISTDGTSSDSEGGGRNIAPGGPADVNPEDDSLRAIIYAEVDHFKNLTKL</sequence>
<organism evidence="1 2">
    <name type="scientific">Lipomyces orientalis</name>
    <dbReference type="NCBI Taxonomy" id="1233043"/>
    <lineage>
        <taxon>Eukaryota</taxon>
        <taxon>Fungi</taxon>
        <taxon>Dikarya</taxon>
        <taxon>Ascomycota</taxon>
        <taxon>Saccharomycotina</taxon>
        <taxon>Lipomycetes</taxon>
        <taxon>Lipomycetales</taxon>
        <taxon>Lipomycetaceae</taxon>
        <taxon>Lipomyces</taxon>
    </lineage>
</organism>
<reference evidence="2" key="1">
    <citation type="journal article" date="2024" name="Front. Bioeng. Biotechnol.">
        <title>Genome-scale model development and genomic sequencing of the oleaginous clade Lipomyces.</title>
        <authorList>
            <person name="Czajka J.J."/>
            <person name="Han Y."/>
            <person name="Kim J."/>
            <person name="Mondo S.J."/>
            <person name="Hofstad B.A."/>
            <person name="Robles A."/>
            <person name="Haridas S."/>
            <person name="Riley R."/>
            <person name="LaButti K."/>
            <person name="Pangilinan J."/>
            <person name="Andreopoulos W."/>
            <person name="Lipzen A."/>
            <person name="Yan J."/>
            <person name="Wang M."/>
            <person name="Ng V."/>
            <person name="Grigoriev I.V."/>
            <person name="Spatafora J.W."/>
            <person name="Magnuson J.K."/>
            <person name="Baker S.E."/>
            <person name="Pomraning K.R."/>
        </authorList>
    </citation>
    <scope>NUCLEOTIDE SEQUENCE [LARGE SCALE GENOMIC DNA]</scope>
    <source>
        <strain evidence="2">CBS 10300</strain>
    </source>
</reference>
<accession>A0ACC3TXZ8</accession>
<evidence type="ECO:0000313" key="2">
    <source>
        <dbReference type="Proteomes" id="UP001489719"/>
    </source>
</evidence>
<dbReference type="EMBL" id="MU970036">
    <property type="protein sequence ID" value="KAK9326098.1"/>
    <property type="molecule type" value="Genomic_DNA"/>
</dbReference>
<protein>
    <submittedName>
        <fullName evidence="1">Uncharacterized protein</fullName>
    </submittedName>
</protein>
<name>A0ACC3TXZ8_9ASCO</name>
<keyword evidence="2" id="KW-1185">Reference proteome</keyword>
<gene>
    <name evidence="1" type="ORF">V1517DRAFT_304714</name>
</gene>
<evidence type="ECO:0000313" key="1">
    <source>
        <dbReference type="EMBL" id="KAK9326098.1"/>
    </source>
</evidence>